<evidence type="ECO:0000256" key="13">
    <source>
        <dbReference type="ARBA" id="ARBA00023128"/>
    </source>
</evidence>
<evidence type="ECO:0000256" key="5">
    <source>
        <dbReference type="ARBA" id="ARBA00017599"/>
    </source>
</evidence>
<dbReference type="GO" id="GO:0044205">
    <property type="term" value="P:'de novo' UMP biosynthetic process"/>
    <property type="evidence" value="ECO:0007669"/>
    <property type="project" value="UniProtKB-UniPathway"/>
</dbReference>
<gene>
    <name evidence="20" type="ORF">MONBRDRAFT_39284</name>
</gene>
<organism evidence="20 21">
    <name type="scientific">Monosiga brevicollis</name>
    <name type="common">Choanoflagellate</name>
    <dbReference type="NCBI Taxonomy" id="81824"/>
    <lineage>
        <taxon>Eukaryota</taxon>
        <taxon>Choanoflagellata</taxon>
        <taxon>Craspedida</taxon>
        <taxon>Salpingoecidae</taxon>
        <taxon>Monosiga</taxon>
    </lineage>
</organism>
<dbReference type="InterPro" id="IPR005719">
    <property type="entry name" value="Dihydroorotate_DH_2"/>
</dbReference>
<dbReference type="PANTHER" id="PTHR48109">
    <property type="entry name" value="DIHYDROOROTATE DEHYDROGENASE (QUINONE), MITOCHONDRIAL-RELATED"/>
    <property type="match status" value="1"/>
</dbReference>
<keyword evidence="11" id="KW-1133">Transmembrane helix</keyword>
<evidence type="ECO:0000256" key="15">
    <source>
        <dbReference type="ARBA" id="ARBA00048639"/>
    </source>
</evidence>
<dbReference type="PROSITE" id="PS00912">
    <property type="entry name" value="DHODEHASE_2"/>
    <property type="match status" value="1"/>
</dbReference>
<dbReference type="EC" id="1.3.5.2" evidence="4 16"/>
<dbReference type="NCBIfam" id="NF003652">
    <property type="entry name" value="PRK05286.2-5"/>
    <property type="match status" value="1"/>
</dbReference>
<dbReference type="NCBIfam" id="NF003645">
    <property type="entry name" value="PRK05286.1-2"/>
    <property type="match status" value="1"/>
</dbReference>
<feature type="chain" id="PRO_5002745386" description="Dihydroorotate dehydrogenase (quinone), mitochondrial" evidence="18">
    <location>
        <begin position="18"/>
        <end position="478"/>
    </location>
</feature>
<dbReference type="CDD" id="cd04738">
    <property type="entry name" value="DHOD_2_like"/>
    <property type="match status" value="1"/>
</dbReference>
<comment type="subcellular location">
    <subcellularLocation>
        <location evidence="1 16">Mitochondrion inner membrane</location>
        <topology evidence="1 16">Single-pass membrane protein</topology>
    </subcellularLocation>
</comment>
<dbReference type="InterPro" id="IPR050074">
    <property type="entry name" value="DHO_dehydrogenase"/>
</dbReference>
<dbReference type="InterPro" id="IPR001295">
    <property type="entry name" value="Dihydroorotate_DH_CS"/>
</dbReference>
<dbReference type="Pfam" id="PF01180">
    <property type="entry name" value="DHO_dh"/>
    <property type="match status" value="1"/>
</dbReference>
<evidence type="ECO:0000256" key="18">
    <source>
        <dbReference type="SAM" id="SignalP"/>
    </source>
</evidence>
<name>A9VDH7_MONBE</name>
<evidence type="ECO:0000256" key="14">
    <source>
        <dbReference type="ARBA" id="ARBA00023136"/>
    </source>
</evidence>
<proteinExistence type="inferred from homology"/>
<feature type="signal peptide" evidence="18">
    <location>
        <begin position="1"/>
        <end position="17"/>
    </location>
</feature>
<comment type="cofactor">
    <cofactor evidence="16">
        <name>FMN</name>
        <dbReference type="ChEBI" id="CHEBI:58210"/>
    </cofactor>
    <text evidence="16">Binds 1 FMN per subunit.</text>
</comment>
<dbReference type="SUPFAM" id="SSF51395">
    <property type="entry name" value="FMN-linked oxidoreductases"/>
    <property type="match status" value="1"/>
</dbReference>
<evidence type="ECO:0000256" key="9">
    <source>
        <dbReference type="ARBA" id="ARBA00022792"/>
    </source>
</evidence>
<keyword evidence="8" id="KW-0812">Transmembrane</keyword>
<dbReference type="KEGG" id="mbr:MONBRDRAFT_39284"/>
<dbReference type="HAMAP" id="MF_00225">
    <property type="entry name" value="DHO_dh_type2"/>
    <property type="match status" value="1"/>
</dbReference>
<feature type="domain" description="Dihydroorotate dehydrogenase catalytic" evidence="19">
    <location>
        <begin position="75"/>
        <end position="369"/>
    </location>
</feature>
<evidence type="ECO:0000256" key="7">
    <source>
        <dbReference type="ARBA" id="ARBA00022643"/>
    </source>
</evidence>
<dbReference type="AlphaFoldDB" id="A9VDH7"/>
<keyword evidence="18" id="KW-0732">Signal</keyword>
<dbReference type="GO" id="GO:0009220">
    <property type="term" value="P:pyrimidine ribonucleotide biosynthetic process"/>
    <property type="evidence" value="ECO:0000318"/>
    <property type="project" value="GO_Central"/>
</dbReference>
<keyword evidence="9 16" id="KW-0999">Mitochondrion inner membrane</keyword>
<evidence type="ECO:0000256" key="6">
    <source>
        <dbReference type="ARBA" id="ARBA00022630"/>
    </source>
</evidence>
<keyword evidence="21" id="KW-1185">Reference proteome</keyword>
<dbReference type="InterPro" id="IPR013785">
    <property type="entry name" value="Aldolase_TIM"/>
</dbReference>
<dbReference type="PROSITE" id="PS00911">
    <property type="entry name" value="DHODEHASE_1"/>
    <property type="match status" value="1"/>
</dbReference>
<dbReference type="UniPathway" id="UPA00070">
    <property type="reaction ID" value="UER00946"/>
</dbReference>
<keyword evidence="13 16" id="KW-0496">Mitochondrion</keyword>
<feature type="region of interest" description="Disordered" evidence="17">
    <location>
        <begin position="456"/>
        <end position="478"/>
    </location>
</feature>
<evidence type="ECO:0000256" key="2">
    <source>
        <dbReference type="ARBA" id="ARBA00005161"/>
    </source>
</evidence>
<reference evidence="20 21" key="1">
    <citation type="journal article" date="2008" name="Nature">
        <title>The genome of the choanoflagellate Monosiga brevicollis and the origin of metazoans.</title>
        <authorList>
            <consortium name="JGI Sequencing"/>
            <person name="King N."/>
            <person name="Westbrook M.J."/>
            <person name="Young S.L."/>
            <person name="Kuo A."/>
            <person name="Abedin M."/>
            <person name="Chapman J."/>
            <person name="Fairclough S."/>
            <person name="Hellsten U."/>
            <person name="Isogai Y."/>
            <person name="Letunic I."/>
            <person name="Marr M."/>
            <person name="Pincus D."/>
            <person name="Putnam N."/>
            <person name="Rokas A."/>
            <person name="Wright K.J."/>
            <person name="Zuzow R."/>
            <person name="Dirks W."/>
            <person name="Good M."/>
            <person name="Goodstein D."/>
            <person name="Lemons D."/>
            <person name="Li W."/>
            <person name="Lyons J.B."/>
            <person name="Morris A."/>
            <person name="Nichols S."/>
            <person name="Richter D.J."/>
            <person name="Salamov A."/>
            <person name="Bork P."/>
            <person name="Lim W.A."/>
            <person name="Manning G."/>
            <person name="Miller W.T."/>
            <person name="McGinnis W."/>
            <person name="Shapiro H."/>
            <person name="Tjian R."/>
            <person name="Grigoriev I.V."/>
            <person name="Rokhsar D."/>
        </authorList>
    </citation>
    <scope>NUCLEOTIDE SEQUENCE [LARGE SCALE GENOMIC DNA]</scope>
    <source>
        <strain evidence="21">MX1 / ATCC 50154</strain>
    </source>
</reference>
<comment type="catalytic activity">
    <reaction evidence="15 16">
        <text>(S)-dihydroorotate + a quinone = orotate + a quinol</text>
        <dbReference type="Rhea" id="RHEA:30187"/>
        <dbReference type="ChEBI" id="CHEBI:24646"/>
        <dbReference type="ChEBI" id="CHEBI:30839"/>
        <dbReference type="ChEBI" id="CHEBI:30864"/>
        <dbReference type="ChEBI" id="CHEBI:132124"/>
        <dbReference type="EC" id="1.3.5.2"/>
    </reaction>
</comment>
<sequence length="478" mass="51562">MARLVRAMALTVGGATAAYFGWKEAMTHDQVSFTLLKAAMPVIGLLDAETAHRAAVLAARHHLTPKQQAADDPVLATEVLGHTFKNPIGLAAGFDKNAEAVKSMLELGFGFVEVGSVTPQPQPGNPKPRVFRLREDEAVINRYGFNSDGIEYVAARLDNLRRAPLDGPLGINLGKNKNQLNAAADYKRGMRELGPLGDYVVVNVSSPNTPGLRDLQNRDQLKQLLTAVRKTRDGLDLARPVPLLVKIAPDMDDAFLEDVVAVVRETRLDGIIVSNTTVARPASLASANKEETGGLSGKPLFEPSTQMLRRVYALTKGTVPLIGVGGVDSGATAYAKIRSGASLVQLYTSMSLQGPQIVCDIKRELAELLHRDGFTNVAEAVGVDVPLSTPLARQAKHTPVGAAATNSWMSSWLSWFGWSAASGPKERPPLPPTPPHTHLCKPTADMVMHPVSPHQTSHFRTTLFEPSDRNYGRHRTLA</sequence>
<keyword evidence="12 16" id="KW-0560">Oxidoreductase</keyword>
<keyword evidence="14" id="KW-0472">Membrane</keyword>
<dbReference type="GO" id="GO:0106430">
    <property type="term" value="F:dihydroorotate dehydrogenase (quinone) activity"/>
    <property type="evidence" value="ECO:0007669"/>
    <property type="project" value="UniProtKB-EC"/>
</dbReference>
<keyword evidence="7 16" id="KW-0288">FMN</keyword>
<dbReference type="InterPro" id="IPR005720">
    <property type="entry name" value="Dihydroorotate_DH_cat"/>
</dbReference>
<evidence type="ECO:0000256" key="17">
    <source>
        <dbReference type="SAM" id="MobiDB-lite"/>
    </source>
</evidence>
<dbReference type="Gene3D" id="3.20.20.70">
    <property type="entry name" value="Aldolase class I"/>
    <property type="match status" value="1"/>
</dbReference>
<evidence type="ECO:0000256" key="10">
    <source>
        <dbReference type="ARBA" id="ARBA00022946"/>
    </source>
</evidence>
<evidence type="ECO:0000256" key="11">
    <source>
        <dbReference type="ARBA" id="ARBA00022989"/>
    </source>
</evidence>
<comment type="pathway">
    <text evidence="2 16">Pyrimidine metabolism; UMP biosynthesis via de novo pathway; orotate from (S)-dihydroorotate (quinone route): step 1/1.</text>
</comment>
<evidence type="ECO:0000313" key="20">
    <source>
        <dbReference type="EMBL" id="EDQ84370.1"/>
    </source>
</evidence>
<evidence type="ECO:0000256" key="3">
    <source>
        <dbReference type="ARBA" id="ARBA00005359"/>
    </source>
</evidence>
<dbReference type="OMA" id="ERIKMGA"/>
<protein>
    <recommendedName>
        <fullName evidence="5 16">Dihydroorotate dehydrogenase (quinone), mitochondrial</fullName>
        <shortName evidence="16">DHOdehase</shortName>
        <ecNumber evidence="4 16">1.3.5.2</ecNumber>
    </recommendedName>
</protein>
<dbReference type="STRING" id="81824.A9VDH7"/>
<dbReference type="FunFam" id="3.20.20.70:FF:000066">
    <property type="entry name" value="Dihydroorotate dehydrogenase (quinone), mitochondrial"/>
    <property type="match status" value="1"/>
</dbReference>
<evidence type="ECO:0000256" key="4">
    <source>
        <dbReference type="ARBA" id="ARBA00012791"/>
    </source>
</evidence>
<dbReference type="GO" id="GO:0006207">
    <property type="term" value="P:'de novo' pyrimidine nucleobase biosynthetic process"/>
    <property type="evidence" value="ECO:0000318"/>
    <property type="project" value="GO_Central"/>
</dbReference>
<dbReference type="InParanoid" id="A9VDH7"/>
<evidence type="ECO:0000256" key="8">
    <source>
        <dbReference type="ARBA" id="ARBA00022692"/>
    </source>
</evidence>
<evidence type="ECO:0000256" key="16">
    <source>
        <dbReference type="RuleBase" id="RU361255"/>
    </source>
</evidence>
<dbReference type="GO" id="GO:0004152">
    <property type="term" value="F:dihydroorotate dehydrogenase activity"/>
    <property type="evidence" value="ECO:0000318"/>
    <property type="project" value="GO_Central"/>
</dbReference>
<dbReference type="PANTHER" id="PTHR48109:SF4">
    <property type="entry name" value="DIHYDROOROTATE DEHYDROGENASE (QUINONE), MITOCHONDRIAL"/>
    <property type="match status" value="1"/>
</dbReference>
<accession>A9VDH7</accession>
<evidence type="ECO:0000259" key="19">
    <source>
        <dbReference type="Pfam" id="PF01180"/>
    </source>
</evidence>
<dbReference type="eggNOG" id="KOG1436">
    <property type="taxonomic scope" value="Eukaryota"/>
</dbReference>
<evidence type="ECO:0000256" key="12">
    <source>
        <dbReference type="ARBA" id="ARBA00023002"/>
    </source>
</evidence>
<dbReference type="GO" id="GO:0005743">
    <property type="term" value="C:mitochondrial inner membrane"/>
    <property type="evidence" value="ECO:0000318"/>
    <property type="project" value="GO_Central"/>
</dbReference>
<evidence type="ECO:0000256" key="1">
    <source>
        <dbReference type="ARBA" id="ARBA00004434"/>
    </source>
</evidence>
<dbReference type="FunCoup" id="A9VDH7">
    <property type="interactions" value="1206"/>
</dbReference>
<dbReference type="NCBIfam" id="TIGR01036">
    <property type="entry name" value="pyrD_sub2"/>
    <property type="match status" value="1"/>
</dbReference>
<dbReference type="EMBL" id="CH991588">
    <property type="protein sequence ID" value="EDQ84370.1"/>
    <property type="molecule type" value="Genomic_DNA"/>
</dbReference>
<evidence type="ECO:0000313" key="21">
    <source>
        <dbReference type="Proteomes" id="UP000001357"/>
    </source>
</evidence>
<comment type="similarity">
    <text evidence="3 16">Belongs to the dihydroorotate dehydrogenase family. Type 2 subfamily.</text>
</comment>
<keyword evidence="10" id="KW-0809">Transit peptide</keyword>
<dbReference type="GeneID" id="5896071"/>
<dbReference type="Proteomes" id="UP000001357">
    <property type="component" value="Unassembled WGS sequence"/>
</dbReference>
<dbReference type="RefSeq" id="XP_001750771.1">
    <property type="nucleotide sequence ID" value="XM_001750719.1"/>
</dbReference>
<keyword evidence="6 16" id="KW-0285">Flavoprotein</keyword>